<feature type="repeat" description="PPR" evidence="2">
    <location>
        <begin position="357"/>
        <end position="391"/>
    </location>
</feature>
<keyword evidence="1" id="KW-0677">Repeat</keyword>
<protein>
    <recommendedName>
        <fullName evidence="5">Pentatricopeptide repeat-containing protein</fullName>
    </recommendedName>
</protein>
<dbReference type="Proteomes" id="UP001293593">
    <property type="component" value="Unassembled WGS sequence"/>
</dbReference>
<dbReference type="FunFam" id="1.25.40.10:FF:000393">
    <property type="entry name" value="Pentatricopeptide repeat-containing protein At1g20230"/>
    <property type="match status" value="2"/>
</dbReference>
<feature type="repeat" description="PPR" evidence="2">
    <location>
        <begin position="221"/>
        <end position="255"/>
    </location>
</feature>
<dbReference type="Gene3D" id="1.25.40.10">
    <property type="entry name" value="Tetratricopeptide repeat domain"/>
    <property type="match status" value="4"/>
</dbReference>
<reference evidence="3" key="1">
    <citation type="submission" date="2023-10" db="EMBL/GenBank/DDBJ databases">
        <title>Chromosome-level genome of the transformable northern wattle, Acacia crassicarpa.</title>
        <authorList>
            <person name="Massaro I."/>
            <person name="Sinha N.R."/>
            <person name="Poethig S."/>
            <person name="Leichty A.R."/>
        </authorList>
    </citation>
    <scope>NUCLEOTIDE SEQUENCE</scope>
    <source>
        <strain evidence="3">Acra3RX</strain>
        <tissue evidence="3">Leaf</tissue>
    </source>
</reference>
<evidence type="ECO:0000313" key="4">
    <source>
        <dbReference type="Proteomes" id="UP001293593"/>
    </source>
</evidence>
<dbReference type="InterPro" id="IPR011990">
    <property type="entry name" value="TPR-like_helical_dom_sf"/>
</dbReference>
<organism evidence="3 4">
    <name type="scientific">Acacia crassicarpa</name>
    <name type="common">northern wattle</name>
    <dbReference type="NCBI Taxonomy" id="499986"/>
    <lineage>
        <taxon>Eukaryota</taxon>
        <taxon>Viridiplantae</taxon>
        <taxon>Streptophyta</taxon>
        <taxon>Embryophyta</taxon>
        <taxon>Tracheophyta</taxon>
        <taxon>Spermatophyta</taxon>
        <taxon>Magnoliopsida</taxon>
        <taxon>eudicotyledons</taxon>
        <taxon>Gunneridae</taxon>
        <taxon>Pentapetalae</taxon>
        <taxon>rosids</taxon>
        <taxon>fabids</taxon>
        <taxon>Fabales</taxon>
        <taxon>Fabaceae</taxon>
        <taxon>Caesalpinioideae</taxon>
        <taxon>mimosoid clade</taxon>
        <taxon>Acacieae</taxon>
        <taxon>Acacia</taxon>
    </lineage>
</organism>
<dbReference type="InterPro" id="IPR046960">
    <property type="entry name" value="PPR_At4g14850-like_plant"/>
</dbReference>
<dbReference type="AlphaFoldDB" id="A0AAE1JF52"/>
<feature type="repeat" description="PPR" evidence="2">
    <location>
        <begin position="532"/>
        <end position="567"/>
    </location>
</feature>
<feature type="repeat" description="PPR" evidence="2">
    <location>
        <begin position="396"/>
        <end position="430"/>
    </location>
</feature>
<dbReference type="EMBL" id="JAWXYG010000006">
    <property type="protein sequence ID" value="KAK4269235.1"/>
    <property type="molecule type" value="Genomic_DNA"/>
</dbReference>
<dbReference type="GO" id="GO:0009451">
    <property type="term" value="P:RNA modification"/>
    <property type="evidence" value="ECO:0007669"/>
    <property type="project" value="InterPro"/>
</dbReference>
<dbReference type="GO" id="GO:0003723">
    <property type="term" value="F:RNA binding"/>
    <property type="evidence" value="ECO:0007669"/>
    <property type="project" value="InterPro"/>
</dbReference>
<dbReference type="PANTHER" id="PTHR47926">
    <property type="entry name" value="PENTATRICOPEPTIDE REPEAT-CONTAINING PROTEIN"/>
    <property type="match status" value="1"/>
</dbReference>
<dbReference type="InterPro" id="IPR002885">
    <property type="entry name" value="PPR_rpt"/>
</dbReference>
<feature type="repeat" description="PPR" evidence="2">
    <location>
        <begin position="120"/>
        <end position="154"/>
    </location>
</feature>
<dbReference type="Pfam" id="PF01535">
    <property type="entry name" value="PPR"/>
    <property type="match status" value="5"/>
</dbReference>
<evidence type="ECO:0000256" key="2">
    <source>
        <dbReference type="PROSITE-ProRule" id="PRU00708"/>
    </source>
</evidence>
<sequence length="736" mass="82440">MLNAACDRLISKSWRYPVTYFSLLNKPSCSVYVAYNHFYSPQPSYQTCIASNELLDFFDVIFQRCFTVQQSQQIHAQLLVTGAHQSAFLAAKLIAVYASFGIVKDARKVFDAVGVEDIENLLLWNSILRANVFHGYCDYALKLYAKMRKLGFWPDGFTFPLIIRASSNLVTPSLCKIVHCHALQMGFWNHLHVVNELLNMYGKLGQMDYAWQLFDRMVVKSQVSWNTMVSGYALNHDPLGACKTFKQMELEGFQPNSVTWTSLLSSHARCGLYDETLKLFKALNMRGTEISAEALAVVLSVCADMSSIDRGKELHSYIVKGGYENYLFVKNALIGTYGKHELLGDAHKLFSEITSKNIVSWNALISSYAECGLCDEALSVFLQLEKSDGHPPIRPNVISWSAVIGGFASKGRIEESLELFRRMQQAKVVANCVTISSILSVCAELAALNLGREIHGYAVRALMDDNILVVNGLINMYMKCGSFKEGHLVFNNMKGRDLISWNSLIGGFGMHGLGEKALRTFDEMIKSGVKPDNVTFVVVLSACSHAGLVIEGRKLFDRMVKEFKIEPMIEHYACMVDLLGRAGRLQEAGDIVRSMPVEPNEFIWGALLNACRMHRGTDVAEDAESHILNLNSEVTGSYMLLSNIYAASGRWEDSARVRMSVKSRGLKKFPGQSLIEVKKKVYTFSAGIVLQSGLEEVYRMFEELALQMESEICESYHTLNQQCIDDEESKLLLVAN</sequence>
<dbReference type="Pfam" id="PF13041">
    <property type="entry name" value="PPR_2"/>
    <property type="match status" value="3"/>
</dbReference>
<feature type="repeat" description="PPR" evidence="2">
    <location>
        <begin position="256"/>
        <end position="290"/>
    </location>
</feature>
<dbReference type="PANTHER" id="PTHR47926:SF389">
    <property type="entry name" value="PENTATRICOPEPTIDE PROTEIN-RELATED"/>
    <property type="match status" value="1"/>
</dbReference>
<evidence type="ECO:0000313" key="3">
    <source>
        <dbReference type="EMBL" id="KAK4269235.1"/>
    </source>
</evidence>
<accession>A0AAE1JF52</accession>
<feature type="repeat" description="PPR" evidence="2">
    <location>
        <begin position="497"/>
        <end position="531"/>
    </location>
</feature>
<dbReference type="NCBIfam" id="TIGR00756">
    <property type="entry name" value="PPR"/>
    <property type="match status" value="6"/>
</dbReference>
<proteinExistence type="predicted"/>
<dbReference type="InterPro" id="IPR046848">
    <property type="entry name" value="E_motif"/>
</dbReference>
<gene>
    <name evidence="3" type="ORF">QN277_022421</name>
</gene>
<keyword evidence="4" id="KW-1185">Reference proteome</keyword>
<evidence type="ECO:0000256" key="1">
    <source>
        <dbReference type="ARBA" id="ARBA00022737"/>
    </source>
</evidence>
<evidence type="ECO:0008006" key="5">
    <source>
        <dbReference type="Google" id="ProtNLM"/>
    </source>
</evidence>
<comment type="caution">
    <text evidence="3">The sequence shown here is derived from an EMBL/GenBank/DDBJ whole genome shotgun (WGS) entry which is preliminary data.</text>
</comment>
<dbReference type="PROSITE" id="PS51375">
    <property type="entry name" value="PPR"/>
    <property type="match status" value="7"/>
</dbReference>
<dbReference type="Pfam" id="PF20431">
    <property type="entry name" value="E_motif"/>
    <property type="match status" value="1"/>
</dbReference>
<name>A0AAE1JF52_9FABA</name>
<dbReference type="FunFam" id="1.25.40.10:FF:000378">
    <property type="entry name" value="Pentatricopeptide repeat-containing protein mitochondrial"/>
    <property type="match status" value="1"/>
</dbReference>